<dbReference type="InterPro" id="IPR050789">
    <property type="entry name" value="Diverse_Enzym_Activities"/>
</dbReference>
<dbReference type="EMBL" id="SMZT01000007">
    <property type="protein sequence ID" value="TDL40292.1"/>
    <property type="molecule type" value="Genomic_DNA"/>
</dbReference>
<dbReference type="AlphaFoldDB" id="A0A4R5YAZ2"/>
<dbReference type="GO" id="GO:0016787">
    <property type="term" value="F:hydrolase activity"/>
    <property type="evidence" value="ECO:0007669"/>
    <property type="project" value="UniProtKB-KW"/>
</dbReference>
<dbReference type="PANTHER" id="PTHR43283">
    <property type="entry name" value="BETA-LACTAMASE-RELATED"/>
    <property type="match status" value="1"/>
</dbReference>
<dbReference type="PANTHER" id="PTHR43283:SF15">
    <property type="entry name" value="CONSERVED PROTEIN"/>
    <property type="match status" value="1"/>
</dbReference>
<dbReference type="SUPFAM" id="SSF56601">
    <property type="entry name" value="beta-lactamase/transpeptidase-like"/>
    <property type="match status" value="1"/>
</dbReference>
<name>A0A4R5YAZ2_KOCRO</name>
<dbReference type="Pfam" id="PF00144">
    <property type="entry name" value="Beta-lactamase"/>
    <property type="match status" value="1"/>
</dbReference>
<reference evidence="2 3" key="1">
    <citation type="submission" date="2019-03" db="EMBL/GenBank/DDBJ databases">
        <title>Genome Sequencing and Assembly of Various Microbes Isolated from Partially Reclaimed Soil and Acid Mine Drainage (AMD) Site.</title>
        <authorList>
            <person name="Steinbock B."/>
            <person name="Bechtold R."/>
            <person name="Sevigny J.L."/>
            <person name="Thomas D."/>
            <person name="Cuthill L.R."/>
            <person name="Aveiro Johannsen E.J."/>
            <person name="Thomas K."/>
            <person name="Ghosh A."/>
        </authorList>
    </citation>
    <scope>NUCLEOTIDE SEQUENCE [LARGE SCALE GENOMIC DNA]</scope>
    <source>
        <strain evidence="2 3">S-A3</strain>
    </source>
</reference>
<sequence length="276" mass="29073">MARWPVGSAGVAVVDAGAVLASAGDPGPFPWASVTKLLTALTVLHAADEGAVDLDAPAGPPGATVRHLLAHASGLSLEGEKVMSPPGRRRIYSNRGIELAAEHLEHRTGRPFGVELAERVLGPLGLTGTRLQGSPAHGAHGPVRDLGRLGQELLAPRRLPERVLRAATRTSFEGLAGVLPGFGRQDPNDWGLGFEIRGRKTPHWTSPGNAPSTFGHFGQSGSFLWVDPEHSLACAAAGDTAFGPWAAEAWPRLSTGVLETAARLRRRPREAEDAPR</sequence>
<gene>
    <name evidence="2" type="ORF">E2R59_14215</name>
</gene>
<protein>
    <submittedName>
        <fullName evidence="2">Class A beta-lactamase-related serine hydrolase</fullName>
    </submittedName>
</protein>
<keyword evidence="2" id="KW-0378">Hydrolase</keyword>
<dbReference type="InterPro" id="IPR001466">
    <property type="entry name" value="Beta-lactam-related"/>
</dbReference>
<organism evidence="2 3">
    <name type="scientific">Kocuria rosea</name>
    <name type="common">Deinococcus erythromyxa</name>
    <name type="synonym">Micrococcus rubens</name>
    <dbReference type="NCBI Taxonomy" id="1275"/>
    <lineage>
        <taxon>Bacteria</taxon>
        <taxon>Bacillati</taxon>
        <taxon>Actinomycetota</taxon>
        <taxon>Actinomycetes</taxon>
        <taxon>Micrococcales</taxon>
        <taxon>Micrococcaceae</taxon>
        <taxon>Kocuria</taxon>
    </lineage>
</organism>
<accession>A0A4R5YAZ2</accession>
<dbReference type="InterPro" id="IPR012338">
    <property type="entry name" value="Beta-lactam/transpept-like"/>
</dbReference>
<proteinExistence type="predicted"/>
<evidence type="ECO:0000313" key="3">
    <source>
        <dbReference type="Proteomes" id="UP000295163"/>
    </source>
</evidence>
<dbReference type="Gene3D" id="3.40.710.10">
    <property type="entry name" value="DD-peptidase/beta-lactamase superfamily"/>
    <property type="match status" value="1"/>
</dbReference>
<feature type="domain" description="Beta-lactamase-related" evidence="1">
    <location>
        <begin position="11"/>
        <end position="236"/>
    </location>
</feature>
<evidence type="ECO:0000259" key="1">
    <source>
        <dbReference type="Pfam" id="PF00144"/>
    </source>
</evidence>
<comment type="caution">
    <text evidence="2">The sequence shown here is derived from an EMBL/GenBank/DDBJ whole genome shotgun (WGS) entry which is preliminary data.</text>
</comment>
<evidence type="ECO:0000313" key="2">
    <source>
        <dbReference type="EMBL" id="TDL40292.1"/>
    </source>
</evidence>
<dbReference type="Proteomes" id="UP000295163">
    <property type="component" value="Unassembled WGS sequence"/>
</dbReference>